<feature type="binding site" evidence="5 7">
    <location>
        <position position="99"/>
    </location>
    <ligand>
        <name>substrate</name>
    </ligand>
</feature>
<keyword evidence="3 5" id="KW-0324">Glycolysis</keyword>
<evidence type="ECO:0000256" key="7">
    <source>
        <dbReference type="PIRSR" id="PIRSR613078-2"/>
    </source>
</evidence>
<dbReference type="PANTHER" id="PTHR11931">
    <property type="entry name" value="PHOSPHOGLYCERATE MUTASE"/>
    <property type="match status" value="1"/>
</dbReference>
<dbReference type="OrthoDB" id="9782128at2"/>
<gene>
    <name evidence="5" type="primary">gpmA</name>
    <name evidence="10" type="ORF">HMF3257_11550</name>
</gene>
<dbReference type="InterPro" id="IPR001345">
    <property type="entry name" value="PG/BPGM_mutase_AS"/>
</dbReference>
<keyword evidence="11" id="KW-1185">Reference proteome</keyword>
<evidence type="ECO:0000256" key="8">
    <source>
        <dbReference type="PIRSR" id="PIRSR613078-3"/>
    </source>
</evidence>
<feature type="binding site" evidence="5 7">
    <location>
        <begin position="115"/>
        <end position="116"/>
    </location>
    <ligand>
        <name>substrate</name>
    </ligand>
</feature>
<protein>
    <recommendedName>
        <fullName evidence="5 9">2,3-bisphosphoglycerate-dependent phosphoglycerate mutase</fullName>
        <shortName evidence="5">BPG-dependent PGAM</shortName>
        <shortName evidence="5">PGAM</shortName>
        <shortName evidence="5">Phosphoglyceromutase</shortName>
        <shortName evidence="5">dPGM</shortName>
        <ecNumber evidence="5 9">5.4.2.11</ecNumber>
    </recommendedName>
</protein>
<dbReference type="SUPFAM" id="SSF53254">
    <property type="entry name" value="Phosphoglycerate mutase-like"/>
    <property type="match status" value="1"/>
</dbReference>
<dbReference type="EC" id="5.4.2.11" evidence="5 9"/>
<dbReference type="InterPro" id="IPR013078">
    <property type="entry name" value="His_Pase_superF_clade-1"/>
</dbReference>
<dbReference type="PROSITE" id="PS00175">
    <property type="entry name" value="PG_MUTASE"/>
    <property type="match status" value="1"/>
</dbReference>
<dbReference type="RefSeq" id="WP_111342308.1">
    <property type="nucleotide sequence ID" value="NZ_QLII01000001.1"/>
</dbReference>
<accession>A0A327NPX8</accession>
<dbReference type="GO" id="GO:0004619">
    <property type="term" value="F:phosphoglycerate mutase activity"/>
    <property type="evidence" value="ECO:0007669"/>
    <property type="project" value="UniProtKB-UniRule"/>
</dbReference>
<feature type="active site" description="Proton donor/acceptor" evidence="5 6">
    <location>
        <position position="88"/>
    </location>
</feature>
<dbReference type="InterPro" id="IPR005952">
    <property type="entry name" value="Phosphogly_mut1"/>
</dbReference>
<evidence type="ECO:0000313" key="10">
    <source>
        <dbReference type="EMBL" id="RAI74738.1"/>
    </source>
</evidence>
<feature type="active site" description="Tele-phosphohistidine intermediate" evidence="5 6">
    <location>
        <position position="9"/>
    </location>
</feature>
<sequence>MPLFVIVRHGQSQWNLENRFTGSTDTPLTELGRHEAREAGTLLKAHQPPNFGIGFTSVLQRAIETMAIILNEIDQTDLPVERNAALNERMYGDLQGMNKLEAEARFGAEQVFRWRRGYDDRPPNGERLADTYARVVPYFKTTILPHLQAGQAVLVVAHGNSLRALMMELEHISPTDIEHVELATGIPRQYEYDLITGEFKLLPK</sequence>
<feature type="binding site" evidence="5 7">
    <location>
        <position position="61"/>
    </location>
    <ligand>
        <name>substrate</name>
    </ligand>
</feature>
<evidence type="ECO:0000256" key="6">
    <source>
        <dbReference type="PIRSR" id="PIRSR613078-1"/>
    </source>
</evidence>
<evidence type="ECO:0000256" key="5">
    <source>
        <dbReference type="HAMAP-Rule" id="MF_01039"/>
    </source>
</evidence>
<dbReference type="PIRSF" id="PIRSF000709">
    <property type="entry name" value="6PFK_2-Ptase"/>
    <property type="match status" value="1"/>
</dbReference>
<comment type="pathway">
    <text evidence="5 9">Carbohydrate degradation; glycolysis; pyruvate from D-glyceraldehyde 3-phosphate: step 3/5.</text>
</comment>
<dbReference type="UniPathway" id="UPA00109">
    <property type="reaction ID" value="UER00186"/>
</dbReference>
<feature type="binding site" evidence="5 7">
    <location>
        <begin position="8"/>
        <end position="15"/>
    </location>
    <ligand>
        <name>substrate</name>
    </ligand>
</feature>
<dbReference type="AlphaFoldDB" id="A0A327NPX8"/>
<comment type="caution">
    <text evidence="10">The sequence shown here is derived from an EMBL/GenBank/DDBJ whole genome shotgun (WGS) entry which is preliminary data.</text>
</comment>
<keyword evidence="2 5" id="KW-0312">Gluconeogenesis</keyword>
<reference evidence="10 11" key="1">
    <citation type="submission" date="2018-06" db="EMBL/GenBank/DDBJ databases">
        <title>Spirosoma sp. HMF3257 Genome sequencing and assembly.</title>
        <authorList>
            <person name="Kang H."/>
            <person name="Cha I."/>
            <person name="Kim H."/>
            <person name="Kang J."/>
            <person name="Joh K."/>
        </authorList>
    </citation>
    <scope>NUCLEOTIDE SEQUENCE [LARGE SCALE GENOMIC DNA]</scope>
    <source>
        <strain evidence="10 11">HMF3257</strain>
    </source>
</reference>
<evidence type="ECO:0000256" key="1">
    <source>
        <dbReference type="ARBA" id="ARBA00006717"/>
    </source>
</evidence>
<dbReference type="HAMAP" id="MF_01039">
    <property type="entry name" value="PGAM_GpmA"/>
    <property type="match status" value="1"/>
</dbReference>
<name>A0A327NPX8_9BACT</name>
<organism evidence="10 11">
    <name type="scientific">Spirosoma telluris</name>
    <dbReference type="NCBI Taxonomy" id="2183553"/>
    <lineage>
        <taxon>Bacteria</taxon>
        <taxon>Pseudomonadati</taxon>
        <taxon>Bacteroidota</taxon>
        <taxon>Cytophagia</taxon>
        <taxon>Cytophagales</taxon>
        <taxon>Cytophagaceae</taxon>
        <taxon>Spirosoma</taxon>
    </lineage>
</organism>
<feature type="binding site" evidence="5 7">
    <location>
        <begin position="21"/>
        <end position="22"/>
    </location>
    <ligand>
        <name>substrate</name>
    </ligand>
</feature>
<proteinExistence type="inferred from homology"/>
<evidence type="ECO:0000256" key="2">
    <source>
        <dbReference type="ARBA" id="ARBA00022432"/>
    </source>
</evidence>
<comment type="catalytic activity">
    <reaction evidence="5 9">
        <text>(2R)-2-phosphoglycerate = (2R)-3-phosphoglycerate</text>
        <dbReference type="Rhea" id="RHEA:15901"/>
        <dbReference type="ChEBI" id="CHEBI:58272"/>
        <dbReference type="ChEBI" id="CHEBI:58289"/>
        <dbReference type="EC" id="5.4.2.11"/>
    </reaction>
</comment>
<dbReference type="NCBIfam" id="TIGR01258">
    <property type="entry name" value="pgm_1"/>
    <property type="match status" value="1"/>
</dbReference>
<dbReference type="SMART" id="SM00855">
    <property type="entry name" value="PGAM"/>
    <property type="match status" value="1"/>
</dbReference>
<dbReference type="CDD" id="cd07067">
    <property type="entry name" value="HP_PGM_like"/>
    <property type="match status" value="1"/>
</dbReference>
<dbReference type="Proteomes" id="UP000249016">
    <property type="component" value="Unassembled WGS sequence"/>
</dbReference>
<feature type="binding site" evidence="5 7">
    <location>
        <begin position="159"/>
        <end position="160"/>
    </location>
    <ligand>
        <name>substrate</name>
    </ligand>
</feature>
<comment type="function">
    <text evidence="5 9">Catalyzes the interconversion of 2-phosphoglycerate and 3-phosphoglycerate.</text>
</comment>
<dbReference type="Gene3D" id="3.40.50.1240">
    <property type="entry name" value="Phosphoglycerate mutase-like"/>
    <property type="match status" value="1"/>
</dbReference>
<feature type="site" description="Transition state stabilizer" evidence="5 8">
    <location>
        <position position="158"/>
    </location>
</feature>
<evidence type="ECO:0000256" key="3">
    <source>
        <dbReference type="ARBA" id="ARBA00023152"/>
    </source>
</evidence>
<dbReference type="GO" id="GO:0006094">
    <property type="term" value="P:gluconeogenesis"/>
    <property type="evidence" value="ECO:0007669"/>
    <property type="project" value="UniProtKB-UniRule"/>
</dbReference>
<keyword evidence="4 5" id="KW-0413">Isomerase</keyword>
<comment type="similarity">
    <text evidence="1 5">Belongs to the phosphoglycerate mutase family. BPG-dependent PGAM subfamily.</text>
</comment>
<evidence type="ECO:0000256" key="4">
    <source>
        <dbReference type="ARBA" id="ARBA00023235"/>
    </source>
</evidence>
<feature type="binding site" evidence="5 7">
    <location>
        <begin position="88"/>
        <end position="91"/>
    </location>
    <ligand>
        <name>substrate</name>
    </ligand>
</feature>
<dbReference type="Pfam" id="PF00300">
    <property type="entry name" value="His_Phos_1"/>
    <property type="match status" value="1"/>
</dbReference>
<evidence type="ECO:0000256" key="9">
    <source>
        <dbReference type="RuleBase" id="RU004512"/>
    </source>
</evidence>
<dbReference type="EMBL" id="QLII01000001">
    <property type="protein sequence ID" value="RAI74738.1"/>
    <property type="molecule type" value="Genomic_DNA"/>
</dbReference>
<evidence type="ECO:0000313" key="11">
    <source>
        <dbReference type="Proteomes" id="UP000249016"/>
    </source>
</evidence>
<dbReference type="GO" id="GO:0006096">
    <property type="term" value="P:glycolytic process"/>
    <property type="evidence" value="ECO:0007669"/>
    <property type="project" value="UniProtKB-UniRule"/>
</dbReference>
<dbReference type="InterPro" id="IPR029033">
    <property type="entry name" value="His_PPase_superfam"/>
</dbReference>